<evidence type="ECO:0000313" key="2">
    <source>
        <dbReference type="Proteomes" id="UP001174136"/>
    </source>
</evidence>
<sequence length="321" mass="37588">MRRFFRARDEDSSQIQYLTAKCHRLAHERAQLERDTLVSREKERRMQCNLEVMAARLLQKEQMIVELRSKQDRLVDHLHRQQGLVEFLKHHVGLRAEVGLSVEVGPTVEDNSRDTELLAMELDQLRSELLALQSSDGQLVGLVEELYAEAQHKAALVESLQVELHSKSMEVEDLWIDQQKQREELEQLHSAHQRKVCELQQENSNSVKKLQQTAEQFERLCKQQRYWMLCVKRFKDCLTEEREAVVQQVSDLERTILKPRGCSQGYKQNHCPLQDRGSNCRHRLQYVCGAEVRADQQGEPWSALCEDKVFTQVERTFIPSQ</sequence>
<dbReference type="Proteomes" id="UP001174136">
    <property type="component" value="Unassembled WGS sequence"/>
</dbReference>
<comment type="caution">
    <text evidence="1">The sequence shown here is derived from an EMBL/GenBank/DDBJ whole genome shotgun (WGS) entry which is preliminary data.</text>
</comment>
<gene>
    <name evidence="1" type="ORF">N1851_020181</name>
</gene>
<name>A0AA47MLC8_MERPO</name>
<accession>A0AA47MLC8</accession>
<keyword evidence="2" id="KW-1185">Reference proteome</keyword>
<organism evidence="1 2">
    <name type="scientific">Merluccius polli</name>
    <name type="common">Benguela hake</name>
    <name type="synonym">Merluccius cadenati</name>
    <dbReference type="NCBI Taxonomy" id="89951"/>
    <lineage>
        <taxon>Eukaryota</taxon>
        <taxon>Metazoa</taxon>
        <taxon>Chordata</taxon>
        <taxon>Craniata</taxon>
        <taxon>Vertebrata</taxon>
        <taxon>Euteleostomi</taxon>
        <taxon>Actinopterygii</taxon>
        <taxon>Neopterygii</taxon>
        <taxon>Teleostei</taxon>
        <taxon>Neoteleostei</taxon>
        <taxon>Acanthomorphata</taxon>
        <taxon>Zeiogadaria</taxon>
        <taxon>Gadariae</taxon>
        <taxon>Gadiformes</taxon>
        <taxon>Gadoidei</taxon>
        <taxon>Merlucciidae</taxon>
        <taxon>Merluccius</taxon>
    </lineage>
</organism>
<protein>
    <submittedName>
        <fullName evidence="1">Uncharacterized protein</fullName>
    </submittedName>
</protein>
<evidence type="ECO:0000313" key="1">
    <source>
        <dbReference type="EMBL" id="KAK0142142.1"/>
    </source>
</evidence>
<reference evidence="1" key="1">
    <citation type="journal article" date="2023" name="Front. Mar. Sci.">
        <title>A new Merluccius polli reference genome to investigate the effects of global change in West African waters.</title>
        <authorList>
            <person name="Mateo J.L."/>
            <person name="Blanco-Fernandez C."/>
            <person name="Garcia-Vazquez E."/>
            <person name="Machado-Schiaffino G."/>
        </authorList>
    </citation>
    <scope>NUCLEOTIDE SEQUENCE</scope>
    <source>
        <strain evidence="1">C29</strain>
        <tissue evidence="1">Fin</tissue>
    </source>
</reference>
<proteinExistence type="predicted"/>
<dbReference type="AlphaFoldDB" id="A0AA47MLC8"/>
<dbReference type="EMBL" id="JAOPHQ010003707">
    <property type="protein sequence ID" value="KAK0142142.1"/>
    <property type="molecule type" value="Genomic_DNA"/>
</dbReference>